<proteinExistence type="predicted"/>
<accession>A0A2T6A9A5</accession>
<evidence type="ECO:0000313" key="1">
    <source>
        <dbReference type="EMBL" id="PTX40393.1"/>
    </source>
</evidence>
<dbReference type="OrthoDB" id="7279660at2"/>
<dbReference type="Proteomes" id="UP000244224">
    <property type="component" value="Unassembled WGS sequence"/>
</dbReference>
<keyword evidence="2" id="KW-1185">Reference proteome</keyword>
<reference evidence="1 2" key="1">
    <citation type="submission" date="2018-04" db="EMBL/GenBank/DDBJ databases">
        <title>Genomic Encyclopedia of Archaeal and Bacterial Type Strains, Phase II (KMG-II): from individual species to whole genera.</title>
        <authorList>
            <person name="Goeker M."/>
        </authorList>
    </citation>
    <scope>NUCLEOTIDE SEQUENCE [LARGE SCALE GENOMIC DNA]</scope>
    <source>
        <strain evidence="1 2">DSM 21823</strain>
    </source>
</reference>
<dbReference type="EMBL" id="QBKP01000034">
    <property type="protein sequence ID" value="PTX40393.1"/>
    <property type="molecule type" value="Genomic_DNA"/>
</dbReference>
<evidence type="ECO:0000313" key="2">
    <source>
        <dbReference type="Proteomes" id="UP000244224"/>
    </source>
</evidence>
<dbReference type="RefSeq" id="WP_108130877.1">
    <property type="nucleotide sequence ID" value="NZ_QBKP01000034.1"/>
</dbReference>
<dbReference type="Pfam" id="PF09485">
    <property type="entry name" value="CRISPR_Cse2"/>
    <property type="match status" value="1"/>
</dbReference>
<gene>
    <name evidence="1" type="ORF">C8N34_1349</name>
</gene>
<sequence length="158" mass="17794">MSDGSIILGWWARELGDRRSAAARGLAARLRRAGPVDALAERAVHDLARSLNLRDGERLAFLVRLLAEVREHEARPLARALGGAEPLMSELRFQRLMRAEGDELPGALRRAITLADRRCNVARLGGDLLYWGEEVRRRWCFDYYGVEAPQTVSEEISE</sequence>
<dbReference type="InterPro" id="IPR013382">
    <property type="entry name" value="CRISPR-assoc_prot_Cse2"/>
</dbReference>
<dbReference type="NCBIfam" id="TIGR02548">
    <property type="entry name" value="casB_cse2"/>
    <property type="match status" value="1"/>
</dbReference>
<comment type="caution">
    <text evidence="1">The sequence shown here is derived from an EMBL/GenBank/DDBJ whole genome shotgun (WGS) entry which is preliminary data.</text>
</comment>
<dbReference type="InterPro" id="IPR038287">
    <property type="entry name" value="Cse2_sf"/>
</dbReference>
<dbReference type="CDD" id="cd09731">
    <property type="entry name" value="Cse2_I-E"/>
    <property type="match status" value="1"/>
</dbReference>
<dbReference type="Gene3D" id="1.10.520.40">
    <property type="entry name" value="CRISPR-associated protein Cse2"/>
    <property type="match status" value="1"/>
</dbReference>
<protein>
    <submittedName>
        <fullName evidence="1">CRISPR system Cascade subunit CasB</fullName>
    </submittedName>
</protein>
<organism evidence="1 2">
    <name type="scientific">Gemmobacter caeni</name>
    <dbReference type="NCBI Taxonomy" id="589035"/>
    <lineage>
        <taxon>Bacteria</taxon>
        <taxon>Pseudomonadati</taxon>
        <taxon>Pseudomonadota</taxon>
        <taxon>Alphaproteobacteria</taxon>
        <taxon>Rhodobacterales</taxon>
        <taxon>Paracoccaceae</taxon>
        <taxon>Gemmobacter</taxon>
    </lineage>
</organism>
<name>A0A2T6A9A5_9RHOB</name>
<dbReference type="AlphaFoldDB" id="A0A2T6A9A5"/>